<proteinExistence type="inferred from homology"/>
<comment type="function">
    <text evidence="13">DNA polymerase involved in damage-induced mutagenesis and translesion synthesis (TLS). It is not the major replicative DNA polymerase.</text>
</comment>
<evidence type="ECO:0000256" key="4">
    <source>
        <dbReference type="ARBA" id="ARBA00017273"/>
    </source>
</evidence>
<dbReference type="NCBIfam" id="TIGR00594">
    <property type="entry name" value="polc"/>
    <property type="match status" value="1"/>
</dbReference>
<sequence length="1132" mass="129116">MKPAASAFCEIGARTNFSFLEGASHPEEMVQMAADLAREGELLGIGIADRNTVAGVVRAYAQLRELREDTELRVQPGAHLVFSDSTPDVLAYPRNRKGWGHLCRLLSQGNLRTTKGQCEIYLDDLLEWGDEMMLAILPKRSLLETQEGESFPALLTRLKARFGNRLYLALVPEYDGRDSFAFASFAQWASMARIPLIATNHPLYHHPSRRPLADVVTAIREHVTVQEAGFRFAANAERYLKGSRQMSAVLRRYPDAISNSVQFFSALRFSLRELQHNYPEEKIEGETSAETLERLTYAGARERFGGTIPAKVERQIQEELQLIREKKYAPYFLTVRRIMEFARSQNILCQGRGSAANSTVCFCLRITDVDPDRNKLLFARFLSTERDEPPDIDVDFEHARREEVIQFIYRTYGKEHAGLAAAVTSYRTRSSSREVAKAFGLSEDVQSALSSTVWGWSTEGLSERDARNAGLNAEDPLTKRVLGYARQLMDFPRHLTQHVGGFVMTRDRLDEVVPIMPTAMPDRYMIEWNKDDLDTLGILKVDVLALGMLTCLAKAFRLLETHYGRQESLPSIIADQRDDVYDMICRADTIGVFQIESRAQMSMLPRLRPREFYDLVIEVAIVRPGPIQGNMVHPYLKRRQERDLGKKIDYPSEELRDVLERTLGVPLFQEQAMQIAIVAAQFSPSEADKLRRAMATFRRTGTIHHFRDKMVKNMIARGYDPDFAERCFSQIEGFGEYGFPESHAASFALLVYVSCWFKALYPDVFLAAILNSQPMGFYAPAQLVRDAREHGMTVLPVDVNFSDWDSLLEEGQGFDARNLSPHHREMRNVIRSRKSVRLGFRLIKGLSEREILEKLMPNRGSGYRSIRDLWLRSGMNRASIERLAEADAFRSMGLDRRRALWEVRALDARNASESLPLFDHAIRQSDLKNDDLQREPEMELPDMPEGEQVIEDYRSLTLSLKAHPLSFLRTRFSERGMIRIQDLHTVPRNRRVEIAGLVLIRQRPGTAKVIFMTLEDETGVANVIVRPKIFQAFRSVVMAARLVRIRGLLQRESGIIHVIVDEIEDMTPMLGLLQAETRRFGACERADEVLRPTMDHRERRTQRKTGSADPLSPQFNASDVPAEVLPKGRNFH</sequence>
<evidence type="ECO:0000313" key="20">
    <source>
        <dbReference type="Proteomes" id="UP001597322"/>
    </source>
</evidence>
<dbReference type="GO" id="GO:0003887">
    <property type="term" value="F:DNA-directed DNA polymerase activity"/>
    <property type="evidence" value="ECO:0007669"/>
    <property type="project" value="UniProtKB-EC"/>
</dbReference>
<dbReference type="InterPro" id="IPR029460">
    <property type="entry name" value="DNAPol_HHH"/>
</dbReference>
<keyword evidence="20" id="KW-1185">Reference proteome</keyword>
<evidence type="ECO:0000256" key="12">
    <source>
        <dbReference type="ARBA" id="ARBA00049244"/>
    </source>
</evidence>
<accession>A0ABW4M8Q9</accession>
<comment type="catalytic activity">
    <reaction evidence="12 13">
        <text>DNA(n) + a 2'-deoxyribonucleoside 5'-triphosphate = DNA(n+1) + diphosphate</text>
        <dbReference type="Rhea" id="RHEA:22508"/>
        <dbReference type="Rhea" id="RHEA-COMP:17339"/>
        <dbReference type="Rhea" id="RHEA-COMP:17340"/>
        <dbReference type="ChEBI" id="CHEBI:33019"/>
        <dbReference type="ChEBI" id="CHEBI:61560"/>
        <dbReference type="ChEBI" id="CHEBI:173112"/>
        <dbReference type="EC" id="2.7.7.7"/>
    </reaction>
</comment>
<evidence type="ECO:0000256" key="3">
    <source>
        <dbReference type="ARBA" id="ARBA00012417"/>
    </source>
</evidence>
<keyword evidence="9 13" id="KW-0227">DNA damage</keyword>
<evidence type="ECO:0000313" key="19">
    <source>
        <dbReference type="EMBL" id="MFD1747182.1"/>
    </source>
</evidence>
<reference evidence="20" key="1">
    <citation type="journal article" date="2019" name="Int. J. Syst. Evol. Microbiol.">
        <title>The Global Catalogue of Microorganisms (GCM) 10K type strain sequencing project: providing services to taxonomists for standard genome sequencing and annotation.</title>
        <authorList>
            <consortium name="The Broad Institute Genomics Platform"/>
            <consortium name="The Broad Institute Genome Sequencing Center for Infectious Disease"/>
            <person name="Wu L."/>
            <person name="Ma J."/>
        </authorList>
    </citation>
    <scope>NUCLEOTIDE SEQUENCE [LARGE SCALE GENOMIC DNA]</scope>
    <source>
        <strain evidence="20">CG52</strain>
    </source>
</reference>
<evidence type="ECO:0000259" key="17">
    <source>
        <dbReference type="Pfam" id="PF14579"/>
    </source>
</evidence>
<name>A0ABW4M8Q9_9HYPH</name>
<comment type="caution">
    <text evidence="19">The sequence shown here is derived from an EMBL/GenBank/DDBJ whole genome shotgun (WGS) entry which is preliminary data.</text>
</comment>
<feature type="domain" description="DNA polymerase helix-hairpin-helix motif" evidence="17">
    <location>
        <begin position="791"/>
        <end position="898"/>
    </location>
</feature>
<keyword evidence="7 13" id="KW-0548">Nucleotidyltransferase</keyword>
<dbReference type="HAMAP" id="MF_01902">
    <property type="entry name" value="DNApol_error_prone"/>
    <property type="match status" value="1"/>
</dbReference>
<feature type="domain" description="OB" evidence="15">
    <location>
        <begin position="992"/>
        <end position="1065"/>
    </location>
</feature>
<evidence type="ECO:0000259" key="15">
    <source>
        <dbReference type="Pfam" id="PF01336"/>
    </source>
</evidence>
<dbReference type="InterPro" id="IPR004365">
    <property type="entry name" value="NA-bd_OB_tRNA"/>
</dbReference>
<keyword evidence="5 13" id="KW-0963">Cytoplasm</keyword>
<dbReference type="NCBIfam" id="NF004225">
    <property type="entry name" value="PRK05672.1"/>
    <property type="match status" value="1"/>
</dbReference>
<evidence type="ECO:0000256" key="13">
    <source>
        <dbReference type="HAMAP-Rule" id="MF_01902"/>
    </source>
</evidence>
<evidence type="ECO:0000256" key="10">
    <source>
        <dbReference type="ARBA" id="ARBA00022932"/>
    </source>
</evidence>
<evidence type="ECO:0000256" key="6">
    <source>
        <dbReference type="ARBA" id="ARBA00022679"/>
    </source>
</evidence>
<evidence type="ECO:0000256" key="9">
    <source>
        <dbReference type="ARBA" id="ARBA00022763"/>
    </source>
</evidence>
<evidence type="ECO:0000256" key="7">
    <source>
        <dbReference type="ARBA" id="ARBA00022695"/>
    </source>
</evidence>
<protein>
    <recommendedName>
        <fullName evidence="4 13">Error-prone DNA polymerase</fullName>
        <ecNumber evidence="3 13">2.7.7.7</ecNumber>
    </recommendedName>
</protein>
<dbReference type="Pfam" id="PF17657">
    <property type="entry name" value="DNA_pol3_finger"/>
    <property type="match status" value="1"/>
</dbReference>
<dbReference type="Pfam" id="PF01336">
    <property type="entry name" value="tRNA_anti-codon"/>
    <property type="match status" value="1"/>
</dbReference>
<feature type="domain" description="Bacterial DNA polymerase III alpha subunit NTPase" evidence="16">
    <location>
        <begin position="291"/>
        <end position="545"/>
    </location>
</feature>
<evidence type="ECO:0000256" key="5">
    <source>
        <dbReference type="ARBA" id="ARBA00022490"/>
    </source>
</evidence>
<evidence type="ECO:0000256" key="8">
    <source>
        <dbReference type="ARBA" id="ARBA00022705"/>
    </source>
</evidence>
<dbReference type="CDD" id="cd04485">
    <property type="entry name" value="DnaE_OBF"/>
    <property type="match status" value="1"/>
</dbReference>
<dbReference type="Gene3D" id="3.20.20.140">
    <property type="entry name" value="Metal-dependent hydrolases"/>
    <property type="match status" value="1"/>
</dbReference>
<dbReference type="InterPro" id="IPR040982">
    <property type="entry name" value="DNA_pol3_finger"/>
</dbReference>
<dbReference type="Proteomes" id="UP001597322">
    <property type="component" value="Unassembled WGS sequence"/>
</dbReference>
<keyword evidence="10 13" id="KW-0239">DNA-directed DNA polymerase</keyword>
<dbReference type="InterPro" id="IPR004805">
    <property type="entry name" value="DnaE2/DnaE/PolC"/>
</dbReference>
<evidence type="ECO:0000259" key="16">
    <source>
        <dbReference type="Pfam" id="PF07733"/>
    </source>
</evidence>
<keyword evidence="8 13" id="KW-0235">DNA replication</keyword>
<comment type="similarity">
    <text evidence="2 13">Belongs to the DNA polymerase type-C family. DnaE2 subfamily.</text>
</comment>
<feature type="domain" description="DNA polymerase III alpha subunit finger" evidence="18">
    <location>
        <begin position="548"/>
        <end position="717"/>
    </location>
</feature>
<dbReference type="InterPro" id="IPR023073">
    <property type="entry name" value="DnaE2"/>
</dbReference>
<feature type="region of interest" description="Disordered" evidence="14">
    <location>
        <begin position="1091"/>
        <end position="1119"/>
    </location>
</feature>
<evidence type="ECO:0000256" key="2">
    <source>
        <dbReference type="ARBA" id="ARBA00007391"/>
    </source>
</evidence>
<dbReference type="EC" id="2.7.7.7" evidence="3 13"/>
<dbReference type="RefSeq" id="WP_377403974.1">
    <property type="nucleotide sequence ID" value="NZ_JBHUEQ010000032.1"/>
</dbReference>
<dbReference type="Pfam" id="PF14579">
    <property type="entry name" value="HHH_6"/>
    <property type="match status" value="1"/>
</dbReference>
<dbReference type="PANTHER" id="PTHR32294">
    <property type="entry name" value="DNA POLYMERASE III SUBUNIT ALPHA"/>
    <property type="match status" value="1"/>
</dbReference>
<gene>
    <name evidence="13" type="primary">dnaE2</name>
    <name evidence="19" type="ORF">ACFSE1_17060</name>
</gene>
<organism evidence="19 20">
    <name type="scientific">Rhizobium helianthi</name>
    <dbReference type="NCBI Taxonomy" id="1132695"/>
    <lineage>
        <taxon>Bacteria</taxon>
        <taxon>Pseudomonadati</taxon>
        <taxon>Pseudomonadota</taxon>
        <taxon>Alphaproteobacteria</taxon>
        <taxon>Hyphomicrobiales</taxon>
        <taxon>Rhizobiaceae</taxon>
        <taxon>Rhizobium/Agrobacterium group</taxon>
        <taxon>Rhizobium</taxon>
    </lineage>
</organism>
<keyword evidence="6 13" id="KW-0808">Transferase</keyword>
<evidence type="ECO:0000256" key="11">
    <source>
        <dbReference type="ARBA" id="ARBA00023204"/>
    </source>
</evidence>
<dbReference type="PANTHER" id="PTHR32294:SF4">
    <property type="entry name" value="ERROR-PRONE DNA POLYMERASE"/>
    <property type="match status" value="1"/>
</dbReference>
<dbReference type="CDD" id="cd07434">
    <property type="entry name" value="PHP_PolIIIA_DnaE2"/>
    <property type="match status" value="1"/>
</dbReference>
<dbReference type="EMBL" id="JBHUEQ010000032">
    <property type="protein sequence ID" value="MFD1747182.1"/>
    <property type="molecule type" value="Genomic_DNA"/>
</dbReference>
<evidence type="ECO:0000259" key="18">
    <source>
        <dbReference type="Pfam" id="PF17657"/>
    </source>
</evidence>
<dbReference type="Pfam" id="PF07733">
    <property type="entry name" value="DNA_pol3_alpha"/>
    <property type="match status" value="1"/>
</dbReference>
<evidence type="ECO:0000256" key="1">
    <source>
        <dbReference type="ARBA" id="ARBA00004496"/>
    </source>
</evidence>
<keyword evidence="11 13" id="KW-0234">DNA repair</keyword>
<evidence type="ECO:0000256" key="14">
    <source>
        <dbReference type="SAM" id="MobiDB-lite"/>
    </source>
</evidence>
<dbReference type="InterPro" id="IPR011708">
    <property type="entry name" value="DNA_pol3_alpha_NTPase_dom"/>
</dbReference>
<comment type="subcellular location">
    <subcellularLocation>
        <location evidence="1 13">Cytoplasm</location>
    </subcellularLocation>
</comment>